<evidence type="ECO:0000313" key="3">
    <source>
        <dbReference type="Proteomes" id="UP000682739"/>
    </source>
</evidence>
<keyword evidence="3" id="KW-1185">Reference proteome</keyword>
<dbReference type="AlphaFoldDB" id="A0A975DAN7"/>
<feature type="compositionally biased region" description="Acidic residues" evidence="1">
    <location>
        <begin position="102"/>
        <end position="113"/>
    </location>
</feature>
<dbReference type="Gene3D" id="2.30.30.220">
    <property type="entry name" value="SspB-like"/>
    <property type="match status" value="1"/>
</dbReference>
<dbReference type="Proteomes" id="UP000682739">
    <property type="component" value="Chromosome"/>
</dbReference>
<dbReference type="GO" id="GO:0006508">
    <property type="term" value="P:proteolysis"/>
    <property type="evidence" value="ECO:0007669"/>
    <property type="project" value="UniProtKB-KW"/>
</dbReference>
<organism evidence="2 3">
    <name type="scientific">Psychrosphaera ytuae</name>
    <dbReference type="NCBI Taxonomy" id="2820710"/>
    <lineage>
        <taxon>Bacteria</taxon>
        <taxon>Pseudomonadati</taxon>
        <taxon>Pseudomonadota</taxon>
        <taxon>Gammaproteobacteria</taxon>
        <taxon>Alteromonadales</taxon>
        <taxon>Pseudoalteromonadaceae</taxon>
        <taxon>Psychrosphaera</taxon>
    </lineage>
</organism>
<sequence length="162" mass="17788">MTSNRPYLLRAFNDWILDNEMTPYIVVEADLPHVHVPPQTVKDGQVVLNISPTAVHMLEITNEQITFSARFGGVPFEVYIPMYAISAIYARENGAGTMFPPEEIEVDETELESTDTSGSDDAKTGPFSVVNNESPADKSSDDEKASAESEKPKKGSHLSVVK</sequence>
<keyword evidence="2" id="KW-0378">Hydrolase</keyword>
<dbReference type="PANTHER" id="PTHR37486:SF1">
    <property type="entry name" value="STRINGENT STARVATION PROTEIN B"/>
    <property type="match status" value="1"/>
</dbReference>
<dbReference type="PANTHER" id="PTHR37486">
    <property type="entry name" value="STRINGENT STARVATION PROTEIN B"/>
    <property type="match status" value="1"/>
</dbReference>
<dbReference type="GO" id="GO:0005840">
    <property type="term" value="C:ribosome"/>
    <property type="evidence" value="ECO:0007669"/>
    <property type="project" value="TreeGrafter"/>
</dbReference>
<keyword evidence="2" id="KW-0645">Protease</keyword>
<dbReference type="NCBIfam" id="NF008769">
    <property type="entry name" value="PRK11798.2-5"/>
    <property type="match status" value="1"/>
</dbReference>
<protein>
    <submittedName>
        <fullName evidence="2">ClpXP protease specificity-enhancing factor</fullName>
    </submittedName>
</protein>
<accession>A0A975DAN7</accession>
<dbReference type="NCBIfam" id="NF008763">
    <property type="entry name" value="PRK11798.1-2"/>
    <property type="match status" value="1"/>
</dbReference>
<proteinExistence type="predicted"/>
<dbReference type="RefSeq" id="WP_208831509.1">
    <property type="nucleotide sequence ID" value="NZ_CP072110.1"/>
</dbReference>
<dbReference type="GO" id="GO:0005829">
    <property type="term" value="C:cytosol"/>
    <property type="evidence" value="ECO:0007669"/>
    <property type="project" value="TreeGrafter"/>
</dbReference>
<dbReference type="GO" id="GO:0045732">
    <property type="term" value="P:positive regulation of protein catabolic process"/>
    <property type="evidence" value="ECO:0007669"/>
    <property type="project" value="TreeGrafter"/>
</dbReference>
<gene>
    <name evidence="2" type="ORF">J1N51_12035</name>
</gene>
<dbReference type="KEGG" id="psym:J1N51_12035"/>
<feature type="compositionally biased region" description="Basic and acidic residues" evidence="1">
    <location>
        <begin position="135"/>
        <end position="153"/>
    </location>
</feature>
<dbReference type="PIRSF" id="PIRSF005276">
    <property type="entry name" value="SspB"/>
    <property type="match status" value="1"/>
</dbReference>
<reference evidence="2" key="1">
    <citation type="submission" date="2021-03" db="EMBL/GenBank/DDBJ databases">
        <title>Description of Psychrosphaera ytuae sp. nov. isolated from deep sea sediment of South China Sea.</title>
        <authorList>
            <person name="Zhang J."/>
            <person name="Xu X.-D."/>
        </authorList>
    </citation>
    <scope>NUCLEOTIDE SEQUENCE</scope>
    <source>
        <strain evidence="2">MTZ26</strain>
    </source>
</reference>
<dbReference type="Pfam" id="PF04386">
    <property type="entry name" value="SspB"/>
    <property type="match status" value="1"/>
</dbReference>
<dbReference type="GO" id="GO:0008233">
    <property type="term" value="F:peptidase activity"/>
    <property type="evidence" value="ECO:0007669"/>
    <property type="project" value="UniProtKB-KW"/>
</dbReference>
<dbReference type="InterPro" id="IPR036760">
    <property type="entry name" value="SspB-like_sf"/>
</dbReference>
<evidence type="ECO:0000313" key="2">
    <source>
        <dbReference type="EMBL" id="QTH63453.1"/>
    </source>
</evidence>
<evidence type="ECO:0000256" key="1">
    <source>
        <dbReference type="SAM" id="MobiDB-lite"/>
    </source>
</evidence>
<dbReference type="InterPro" id="IPR007481">
    <property type="entry name" value="SspB"/>
</dbReference>
<dbReference type="SUPFAM" id="SSF101738">
    <property type="entry name" value="SspB-like"/>
    <property type="match status" value="1"/>
</dbReference>
<name>A0A975DAN7_9GAMM</name>
<dbReference type="EMBL" id="CP072110">
    <property type="protein sequence ID" value="QTH63453.1"/>
    <property type="molecule type" value="Genomic_DNA"/>
</dbReference>
<feature type="region of interest" description="Disordered" evidence="1">
    <location>
        <begin position="97"/>
        <end position="162"/>
    </location>
</feature>